<dbReference type="GO" id="GO:0015920">
    <property type="term" value="P:lipopolysaccharide transport"/>
    <property type="evidence" value="ECO:0007669"/>
    <property type="project" value="InterPro"/>
</dbReference>
<dbReference type="GO" id="GO:0009279">
    <property type="term" value="C:cell outer membrane"/>
    <property type="evidence" value="ECO:0007669"/>
    <property type="project" value="TreeGrafter"/>
</dbReference>
<feature type="compositionally biased region" description="Basic and acidic residues" evidence="4">
    <location>
        <begin position="170"/>
        <end position="179"/>
    </location>
</feature>
<dbReference type="InterPro" id="IPR014340">
    <property type="entry name" value="LptA"/>
</dbReference>
<gene>
    <name evidence="6" type="primary">lptA_2</name>
    <name evidence="6" type="ORF">GALL_119350</name>
</gene>
<feature type="compositionally biased region" description="Polar residues" evidence="4">
    <location>
        <begin position="185"/>
        <end position="198"/>
    </location>
</feature>
<name>A0A1J5SB77_9ZZZZ</name>
<evidence type="ECO:0000313" key="6">
    <source>
        <dbReference type="EMBL" id="OIR05809.1"/>
    </source>
</evidence>
<dbReference type="GO" id="GO:0001530">
    <property type="term" value="F:lipopolysaccharide binding"/>
    <property type="evidence" value="ECO:0007669"/>
    <property type="project" value="InterPro"/>
</dbReference>
<evidence type="ECO:0000256" key="1">
    <source>
        <dbReference type="ARBA" id="ARBA00022448"/>
    </source>
</evidence>
<keyword evidence="2" id="KW-0732">Signal</keyword>
<dbReference type="Pfam" id="PF03968">
    <property type="entry name" value="LptD_N"/>
    <property type="match status" value="1"/>
</dbReference>
<comment type="caution">
    <text evidence="6">The sequence shown here is derived from an EMBL/GenBank/DDBJ whole genome shotgun (WGS) entry which is preliminary data.</text>
</comment>
<proteinExistence type="inferred from homology"/>
<organism evidence="6">
    <name type="scientific">mine drainage metagenome</name>
    <dbReference type="NCBI Taxonomy" id="410659"/>
    <lineage>
        <taxon>unclassified sequences</taxon>
        <taxon>metagenomes</taxon>
        <taxon>ecological metagenomes</taxon>
    </lineage>
</organism>
<dbReference type="PANTHER" id="PTHR36504:SF1">
    <property type="entry name" value="LIPOPOLYSACCHARIDE EXPORT SYSTEM PROTEIN LPTA"/>
    <property type="match status" value="1"/>
</dbReference>
<dbReference type="HAMAP" id="MF_01914">
    <property type="entry name" value="LPS_assembly_LptA"/>
    <property type="match status" value="1"/>
</dbReference>
<reference evidence="6" key="1">
    <citation type="submission" date="2016-10" db="EMBL/GenBank/DDBJ databases">
        <title>Sequence of Gallionella enrichment culture.</title>
        <authorList>
            <person name="Poehlein A."/>
            <person name="Muehling M."/>
            <person name="Daniel R."/>
        </authorList>
    </citation>
    <scope>NUCLEOTIDE SEQUENCE</scope>
</reference>
<evidence type="ECO:0000256" key="4">
    <source>
        <dbReference type="SAM" id="MobiDB-lite"/>
    </source>
</evidence>
<feature type="domain" description="Organic solvent tolerance-like N-terminal" evidence="5">
    <location>
        <begin position="35"/>
        <end position="144"/>
    </location>
</feature>
<evidence type="ECO:0000256" key="2">
    <source>
        <dbReference type="ARBA" id="ARBA00022729"/>
    </source>
</evidence>
<dbReference type="InterPro" id="IPR052037">
    <property type="entry name" value="LPS_export_LptA"/>
</dbReference>
<dbReference type="EMBL" id="MLJW01000047">
    <property type="protein sequence ID" value="OIR05809.1"/>
    <property type="molecule type" value="Genomic_DNA"/>
</dbReference>
<accession>A0A1J5SB77</accession>
<evidence type="ECO:0000259" key="5">
    <source>
        <dbReference type="Pfam" id="PF03968"/>
    </source>
</evidence>
<evidence type="ECO:0000256" key="3">
    <source>
        <dbReference type="ARBA" id="ARBA00022764"/>
    </source>
</evidence>
<dbReference type="Gene3D" id="2.60.450.10">
    <property type="entry name" value="Lipopolysaccharide (LPS) transport protein A like domain"/>
    <property type="match status" value="1"/>
</dbReference>
<keyword evidence="3" id="KW-0574">Periplasm</keyword>
<dbReference type="InterPro" id="IPR005653">
    <property type="entry name" value="OstA-like_N"/>
</dbReference>
<keyword evidence="1" id="KW-0813">Transport</keyword>
<dbReference type="NCBIfam" id="TIGR03002">
    <property type="entry name" value="outer_YhbN_LptA"/>
    <property type="match status" value="1"/>
</dbReference>
<dbReference type="PANTHER" id="PTHR36504">
    <property type="entry name" value="LIPOPOLYSACCHARIDE EXPORT SYSTEM PROTEIN LPTA"/>
    <property type="match status" value="1"/>
</dbReference>
<dbReference type="GO" id="GO:0030288">
    <property type="term" value="C:outer membrane-bounded periplasmic space"/>
    <property type="evidence" value="ECO:0007669"/>
    <property type="project" value="TreeGrafter"/>
</dbReference>
<protein>
    <submittedName>
        <fullName evidence="6">Lipopolysaccharide export system protein LptA</fullName>
    </submittedName>
</protein>
<dbReference type="AlphaFoldDB" id="A0A1J5SB77"/>
<feature type="region of interest" description="Disordered" evidence="4">
    <location>
        <begin position="153"/>
        <end position="198"/>
    </location>
</feature>
<sequence length="198" mass="22195">MSRSRTNVALGGLLLLVWSNLLYAENADRDKPIHLESDRVVVDDAKQVSVFDGEVELTQGTIRIRAEKVVVTQDKQGYKHCTATGHLADFRQKQEGTDQYVEGYGERIEYDTRGEVVDFYVQARVKRDQDDVRGNHIEYSTLTEVLKVFGDPAHANDPNKGRVHAVIQPKPEETPDKPAPKNAPLTIQSSPTLSNEKP</sequence>
<dbReference type="GO" id="GO:0017089">
    <property type="term" value="F:glycolipid transfer activity"/>
    <property type="evidence" value="ECO:0007669"/>
    <property type="project" value="TreeGrafter"/>
</dbReference>